<dbReference type="PROSITE" id="PS51257">
    <property type="entry name" value="PROKAR_LIPOPROTEIN"/>
    <property type="match status" value="1"/>
</dbReference>
<protein>
    <recommendedName>
        <fullName evidence="3">Lipoprotein</fullName>
    </recommendedName>
</protein>
<evidence type="ECO:0000313" key="1">
    <source>
        <dbReference type="EMBL" id="SEJ31826.1"/>
    </source>
</evidence>
<dbReference type="AlphaFoldDB" id="A0A1H6XUI2"/>
<evidence type="ECO:0008006" key="3">
    <source>
        <dbReference type="Google" id="ProtNLM"/>
    </source>
</evidence>
<accession>A0A1H6XUI2</accession>
<gene>
    <name evidence="1" type="ORF">SAMN04244579_03908</name>
</gene>
<name>A0A1H6XUI2_9GAMM</name>
<dbReference type="RefSeq" id="WP_090902204.1">
    <property type="nucleotide sequence ID" value="NZ_FNYO01000070.1"/>
</dbReference>
<proteinExistence type="predicted"/>
<dbReference type="STRING" id="170623.SAMN04244579_03908"/>
<evidence type="ECO:0000313" key="2">
    <source>
        <dbReference type="Proteomes" id="UP000199005"/>
    </source>
</evidence>
<reference evidence="1 2" key="1">
    <citation type="submission" date="2016-10" db="EMBL/GenBank/DDBJ databases">
        <authorList>
            <person name="de Groot N.N."/>
        </authorList>
    </citation>
    <scope>NUCLEOTIDE SEQUENCE [LARGE SCALE GENOMIC DNA]</scope>
    <source>
        <strain evidence="1 2">DSM 1041</strain>
    </source>
</reference>
<dbReference type="Proteomes" id="UP000199005">
    <property type="component" value="Unassembled WGS sequence"/>
</dbReference>
<organism evidence="1 2">
    <name type="scientific">Azotobacter beijerinckii</name>
    <dbReference type="NCBI Taxonomy" id="170623"/>
    <lineage>
        <taxon>Bacteria</taxon>
        <taxon>Pseudomonadati</taxon>
        <taxon>Pseudomonadota</taxon>
        <taxon>Gammaproteobacteria</taxon>
        <taxon>Pseudomonadales</taxon>
        <taxon>Pseudomonadaceae</taxon>
        <taxon>Azotobacter</taxon>
    </lineage>
</organism>
<sequence length="161" mass="17700">MRILLLALIPLGLLACKMEPDTVRIGGNRWPGYAPLYLAGALHGMEPAGVRVVECPNAGGVRVVDRQRVVAGRRKHLKAPRYEALHLWQSAPRCAGTALQPLQDTLAGLVPGDPALNRQMREDGRLLRGSERLDRYTVEHRLPPRPARPQELLASCGDYGC</sequence>
<dbReference type="EMBL" id="FNYO01000070">
    <property type="protein sequence ID" value="SEJ31826.1"/>
    <property type="molecule type" value="Genomic_DNA"/>
</dbReference>